<feature type="transmembrane region" description="Helical" evidence="1">
    <location>
        <begin position="29"/>
        <end position="48"/>
    </location>
</feature>
<name>A0ABV3L161_9RHOB</name>
<dbReference type="EMBL" id="JBFBVU010000001">
    <property type="protein sequence ID" value="MEV8465292.1"/>
    <property type="molecule type" value="Genomic_DNA"/>
</dbReference>
<proteinExistence type="predicted"/>
<keyword evidence="1" id="KW-0472">Membrane</keyword>
<sequence length="53" mass="6157">MQMLWFLVLSALTIVPLFKLLPHYRVNPYWALTALIPFGLIVLLWVMAARAED</sequence>
<evidence type="ECO:0000256" key="1">
    <source>
        <dbReference type="SAM" id="Phobius"/>
    </source>
</evidence>
<keyword evidence="1" id="KW-1133">Transmembrane helix</keyword>
<reference evidence="2 3" key="1">
    <citation type="submission" date="2024-07" db="EMBL/GenBank/DDBJ databases">
        <authorList>
            <person name="Kang M."/>
        </authorList>
    </citation>
    <scope>NUCLEOTIDE SEQUENCE [LARGE SCALE GENOMIC DNA]</scope>
    <source>
        <strain evidence="2 3">DFM31</strain>
    </source>
</reference>
<dbReference type="RefSeq" id="WP_193141770.1">
    <property type="nucleotide sequence ID" value="NZ_JBFBVU010000001.1"/>
</dbReference>
<gene>
    <name evidence="2" type="ORF">AB0T83_00670</name>
</gene>
<keyword evidence="1" id="KW-0812">Transmembrane</keyword>
<evidence type="ECO:0000313" key="2">
    <source>
        <dbReference type="EMBL" id="MEV8465292.1"/>
    </source>
</evidence>
<comment type="caution">
    <text evidence="2">The sequence shown here is derived from an EMBL/GenBank/DDBJ whole genome shotgun (WGS) entry which is preliminary data.</text>
</comment>
<accession>A0ABV3L161</accession>
<protein>
    <submittedName>
        <fullName evidence="2">Uncharacterized protein</fullName>
    </submittedName>
</protein>
<dbReference type="Proteomes" id="UP001553161">
    <property type="component" value="Unassembled WGS sequence"/>
</dbReference>
<evidence type="ECO:0000313" key="3">
    <source>
        <dbReference type="Proteomes" id="UP001553161"/>
    </source>
</evidence>
<organism evidence="2 3">
    <name type="scientific">Meridianimarinicoccus marinus</name>
    <dbReference type="NCBI Taxonomy" id="3231483"/>
    <lineage>
        <taxon>Bacteria</taxon>
        <taxon>Pseudomonadati</taxon>
        <taxon>Pseudomonadota</taxon>
        <taxon>Alphaproteobacteria</taxon>
        <taxon>Rhodobacterales</taxon>
        <taxon>Paracoccaceae</taxon>
        <taxon>Meridianimarinicoccus</taxon>
    </lineage>
</organism>
<keyword evidence="3" id="KW-1185">Reference proteome</keyword>